<sequence length="476" mass="56316">MVKTLKCESLDTFEVMGLWWTDEYPEKLTGTLKYSPRNITLELIGVIGDDDFFGSENKIPETIYGLSVKGEKFKVDVLVRVKVETNIPGIPTEIYRIKSFIAGNYIEEFPQDFDYAELLTDELTRWIGKRGFKESDEREKKSVEYYTPTVYKYNIPCIDASISEIHTLNTKRNYKYSDQVSLSHTSSFRIRPTTEKDLNWFLDKIQSIVQFLNLILHQPLSNINIKLIKSGESFPYTFKYFTIPDNTSIGSSNLKKRFFFKYNEIQGQFENILNKWFEKKESLNTIISLYLSSFKDEYIESKFIKAVQALEIFHRRFREDTQINEQVYTENVDKIREFIEVNIENVEAKKLFLDKFKHGNEYNLGKRLRSLLKELLEETNRYIIGNSRNKTRFIQQVVETRNYLTHYDQSQKIQILHDPHEKYYASFRLTLILAIIILKELGIDEKRILTNLQDPHSEFEFILNSAKKFLNKETKV</sequence>
<dbReference type="RefSeq" id="WP_095233957.1">
    <property type="nucleotide sequence ID" value="NZ_CAMFKN010000002.1"/>
</dbReference>
<comment type="caution">
    <text evidence="3">The sequence shown here is derived from an EMBL/GenBank/DDBJ whole genome shotgun (WGS) entry which is preliminary data.</text>
</comment>
<evidence type="ECO:0000259" key="1">
    <source>
        <dbReference type="Pfam" id="PF18739"/>
    </source>
</evidence>
<accession>A0A8B5YA52</accession>
<feature type="domain" description="Apea-like HEPN" evidence="1">
    <location>
        <begin position="305"/>
        <end position="446"/>
    </location>
</feature>
<reference evidence="3 4" key="1">
    <citation type="submission" date="2019-06" db="EMBL/GenBank/DDBJ databases">
        <title>Genome sequence analysis of &gt;100 Bacillus licheniformis strains suggests intrinsic resistance to this species.</title>
        <authorList>
            <person name="Wels M."/>
            <person name="Siezen R.J."/>
            <person name="Johansen E."/>
            <person name="Stuer-Lauridsen B."/>
            <person name="Bjerre K."/>
            <person name="Nielsen B.K.K."/>
        </authorList>
    </citation>
    <scope>NUCLEOTIDE SEQUENCE [LARGE SCALE GENOMIC DNA]</scope>
    <source>
        <strain evidence="3 4">BAC-16736</strain>
    </source>
</reference>
<gene>
    <name evidence="3" type="ORF">CHCC16736_4204</name>
</gene>
<feature type="domain" description="ApeA N-terminal" evidence="2">
    <location>
        <begin position="14"/>
        <end position="276"/>
    </location>
</feature>
<evidence type="ECO:0000259" key="2">
    <source>
        <dbReference type="Pfam" id="PF18862"/>
    </source>
</evidence>
<dbReference type="InterPro" id="IPR041223">
    <property type="entry name" value="ApeA_NTD"/>
</dbReference>
<protein>
    <recommendedName>
        <fullName evidence="5">ApeA N-terminal domain-containing protein</fullName>
    </recommendedName>
</protein>
<dbReference type="Pfam" id="PF18862">
    <property type="entry name" value="ApeA_NTD1"/>
    <property type="match status" value="1"/>
</dbReference>
<evidence type="ECO:0000313" key="4">
    <source>
        <dbReference type="Proteomes" id="UP000435910"/>
    </source>
</evidence>
<dbReference type="EMBL" id="NILC01000026">
    <property type="protein sequence ID" value="TWL25321.1"/>
    <property type="molecule type" value="Genomic_DNA"/>
</dbReference>
<evidence type="ECO:0008006" key="5">
    <source>
        <dbReference type="Google" id="ProtNLM"/>
    </source>
</evidence>
<proteinExistence type="predicted"/>
<evidence type="ECO:0000313" key="3">
    <source>
        <dbReference type="EMBL" id="TWL25321.1"/>
    </source>
</evidence>
<dbReference type="InterPro" id="IPR041229">
    <property type="entry name" value="HEPN_Apea"/>
</dbReference>
<name>A0A8B5YA52_BACLI</name>
<dbReference type="Pfam" id="PF18739">
    <property type="entry name" value="HEPN_Apea"/>
    <property type="match status" value="1"/>
</dbReference>
<dbReference type="AlphaFoldDB" id="A0A8B5YA52"/>
<dbReference type="Proteomes" id="UP000435910">
    <property type="component" value="Unassembled WGS sequence"/>
</dbReference>
<organism evidence="3 4">
    <name type="scientific">Bacillus licheniformis</name>
    <dbReference type="NCBI Taxonomy" id="1402"/>
    <lineage>
        <taxon>Bacteria</taxon>
        <taxon>Bacillati</taxon>
        <taxon>Bacillota</taxon>
        <taxon>Bacilli</taxon>
        <taxon>Bacillales</taxon>
        <taxon>Bacillaceae</taxon>
        <taxon>Bacillus</taxon>
    </lineage>
</organism>